<dbReference type="EMBL" id="JAYERP010000001">
    <property type="protein sequence ID" value="MEA3569127.1"/>
    <property type="molecule type" value="Genomic_DNA"/>
</dbReference>
<sequence>MGNILENPQIGLIFVIPGLKETLRINGRACIVKDPKLMERMKAKNKVPLLGIGVQVEECYIHCAKAFMRSQVWETNTWLLKAALPNPAAILAEHTKKLGKSQQEIEQSLQDSYKNRLY</sequence>
<dbReference type="Pfam" id="PF01243">
    <property type="entry name" value="PNPOx_N"/>
    <property type="match status" value="1"/>
</dbReference>
<dbReference type="PANTHER" id="PTHR42815:SF2">
    <property type="entry name" value="FAD-BINDING, PUTATIVE (AFU_ORTHOLOGUE AFUA_6G07600)-RELATED"/>
    <property type="match status" value="1"/>
</dbReference>
<dbReference type="SUPFAM" id="SSF50475">
    <property type="entry name" value="FMN-binding split barrel"/>
    <property type="match status" value="1"/>
</dbReference>
<reference evidence="2 3" key="1">
    <citation type="submission" date="2023-12" db="EMBL/GenBank/DDBJ databases">
        <title>Whole genome sequencing of Paenibacillus phoenicis isolated from the Phoenix Mars Lander spacecraft assembly facility.</title>
        <authorList>
            <person name="Garcia A."/>
            <person name="Venkateswaran K."/>
        </authorList>
    </citation>
    <scope>NUCLEOTIDE SEQUENCE [LARGE SCALE GENOMIC DNA]</scope>
    <source>
        <strain evidence="2 3">3PO2SA</strain>
    </source>
</reference>
<gene>
    <name evidence="2" type="ORF">U9M73_03860</name>
</gene>
<keyword evidence="3" id="KW-1185">Reference proteome</keyword>
<evidence type="ECO:0000313" key="3">
    <source>
        <dbReference type="Proteomes" id="UP001292216"/>
    </source>
</evidence>
<name>A0ABU5PH32_9BACL</name>
<evidence type="ECO:0000259" key="1">
    <source>
        <dbReference type="Pfam" id="PF01243"/>
    </source>
</evidence>
<organism evidence="2 3">
    <name type="scientific">Paenibacillus phoenicis</name>
    <dbReference type="NCBI Taxonomy" id="554117"/>
    <lineage>
        <taxon>Bacteria</taxon>
        <taxon>Bacillati</taxon>
        <taxon>Bacillota</taxon>
        <taxon>Bacilli</taxon>
        <taxon>Bacillales</taxon>
        <taxon>Paenibacillaceae</taxon>
        <taxon>Paenibacillus</taxon>
    </lineage>
</organism>
<dbReference type="Gene3D" id="2.30.110.10">
    <property type="entry name" value="Electron Transport, Fmn-binding Protein, Chain A"/>
    <property type="match status" value="1"/>
</dbReference>
<dbReference type="InterPro" id="IPR011576">
    <property type="entry name" value="Pyridox_Oxase_N"/>
</dbReference>
<comment type="caution">
    <text evidence="2">The sequence shown here is derived from an EMBL/GenBank/DDBJ whole genome shotgun (WGS) entry which is preliminary data.</text>
</comment>
<feature type="domain" description="Pyridoxamine 5'-phosphate oxidase N-terminal" evidence="1">
    <location>
        <begin position="2"/>
        <end position="58"/>
    </location>
</feature>
<dbReference type="Proteomes" id="UP001292216">
    <property type="component" value="Unassembled WGS sequence"/>
</dbReference>
<protein>
    <submittedName>
        <fullName evidence="2">Pyridoxamine 5'-phosphate oxidase family protein</fullName>
    </submittedName>
</protein>
<accession>A0ABU5PH32</accession>
<proteinExistence type="predicted"/>
<dbReference type="PANTHER" id="PTHR42815">
    <property type="entry name" value="FAD-BINDING, PUTATIVE (AFU_ORTHOLOGUE AFUA_6G07600)-RELATED"/>
    <property type="match status" value="1"/>
</dbReference>
<evidence type="ECO:0000313" key="2">
    <source>
        <dbReference type="EMBL" id="MEA3569127.1"/>
    </source>
</evidence>
<dbReference type="InterPro" id="IPR012349">
    <property type="entry name" value="Split_barrel_FMN-bd"/>
</dbReference>